<protein>
    <recommendedName>
        <fullName evidence="3">DUF61 family protein</fullName>
    </recommendedName>
</protein>
<dbReference type="AlphaFoldDB" id="A0A101GPU3"/>
<reference evidence="2" key="1">
    <citation type="journal article" date="2015" name="MBio">
        <title>Genome-Resolved Metagenomic Analysis Reveals Roles for Candidate Phyla and Other Microbial Community Members in Biogeochemical Transformations in Oil Reservoirs.</title>
        <authorList>
            <person name="Hu P."/>
            <person name="Tom L."/>
            <person name="Singh A."/>
            <person name="Thomas B.C."/>
            <person name="Baker B.J."/>
            <person name="Piceno Y.M."/>
            <person name="Andersen G.L."/>
            <person name="Banfield J.F."/>
        </authorList>
    </citation>
    <scope>NUCLEOTIDE SEQUENCE [LARGE SCALE GENOMIC DNA]</scope>
</reference>
<organism evidence="1 2">
    <name type="scientific">Methanoculleus marisnigri</name>
    <dbReference type="NCBI Taxonomy" id="2198"/>
    <lineage>
        <taxon>Archaea</taxon>
        <taxon>Methanobacteriati</taxon>
        <taxon>Methanobacteriota</taxon>
        <taxon>Stenosarchaea group</taxon>
        <taxon>Methanomicrobia</taxon>
        <taxon>Methanomicrobiales</taxon>
        <taxon>Methanomicrobiaceae</taxon>
        <taxon>Methanoculleus</taxon>
    </lineage>
</organism>
<accession>A0A101GPU3</accession>
<name>A0A101GPU3_9EURY</name>
<dbReference type="Pfam" id="PF01886">
    <property type="entry name" value="DUF61"/>
    <property type="match status" value="1"/>
</dbReference>
<evidence type="ECO:0000313" key="2">
    <source>
        <dbReference type="Proteomes" id="UP000054323"/>
    </source>
</evidence>
<evidence type="ECO:0000313" key="1">
    <source>
        <dbReference type="EMBL" id="KUK62256.1"/>
    </source>
</evidence>
<comment type="caution">
    <text evidence="1">The sequence shown here is derived from an EMBL/GenBank/DDBJ whole genome shotgun (WGS) entry which is preliminary data.</text>
</comment>
<dbReference type="PATRIC" id="fig|2198.4.peg.1026"/>
<dbReference type="Proteomes" id="UP000054323">
    <property type="component" value="Unassembled WGS sequence"/>
</dbReference>
<gene>
    <name evidence="1" type="ORF">XD82_0747</name>
</gene>
<sequence>MPDRPSAGDESTLLRWMRLEIGRINDGVVAERRRLSELLREERPSSVTKGGNRYDFDRQVLLRLEQALPGEWQRRLRLPILFYFDSTVPDSFFLADEAAVRALQCLEEISPLRRMQGGRLWIAKPLVYDIMNRYPTAMQIMMG</sequence>
<evidence type="ECO:0008006" key="3">
    <source>
        <dbReference type="Google" id="ProtNLM"/>
    </source>
</evidence>
<proteinExistence type="predicted"/>
<dbReference type="InterPro" id="IPR002746">
    <property type="entry name" value="UPF0216"/>
</dbReference>
<dbReference type="EMBL" id="LGGD01000073">
    <property type="protein sequence ID" value="KUK62256.1"/>
    <property type="molecule type" value="Genomic_DNA"/>
</dbReference>